<evidence type="ECO:0000313" key="2">
    <source>
        <dbReference type="EMBL" id="NMM01543.1"/>
    </source>
</evidence>
<evidence type="ECO:0000259" key="1">
    <source>
        <dbReference type="PROSITE" id="PS51819"/>
    </source>
</evidence>
<dbReference type="InterPro" id="IPR029068">
    <property type="entry name" value="Glyas_Bleomycin-R_OHBP_Dase"/>
</dbReference>
<dbReference type="Gene3D" id="3.10.180.10">
    <property type="entry name" value="2,3-Dihydroxybiphenyl 1,2-Dioxygenase, domain 1"/>
    <property type="match status" value="1"/>
</dbReference>
<protein>
    <submittedName>
        <fullName evidence="2">VOC family protein</fullName>
    </submittedName>
</protein>
<dbReference type="Proteomes" id="UP000544134">
    <property type="component" value="Unassembled WGS sequence"/>
</dbReference>
<reference evidence="2 3" key="1">
    <citation type="submission" date="2020-04" db="EMBL/GenBank/DDBJ databases">
        <title>Paraburkholderia sp. RP-4-7 isolated from soil.</title>
        <authorList>
            <person name="Dahal R.H."/>
        </authorList>
    </citation>
    <scope>NUCLEOTIDE SEQUENCE [LARGE SCALE GENOMIC DNA]</scope>
    <source>
        <strain evidence="2 3">RP-4-7</strain>
    </source>
</reference>
<dbReference type="AlphaFoldDB" id="A0A848IKA0"/>
<feature type="domain" description="VOC" evidence="1">
    <location>
        <begin position="1"/>
        <end position="118"/>
    </location>
</feature>
<accession>A0A848IKA0</accession>
<sequence>MSHGTLECRSLKESRRFYEEFLGLQCVRHGKPAMVVRCGMKFHIVCLEVGSSLKPGKLDNHWGVEVGSEEEVKRIWDAAHQLKDTYQIGQITDVLKQHGAYGFYLEDLDHNWWEIQHYDGTQHDDMFDFGDRYDDEGNAVSNV</sequence>
<dbReference type="SUPFAM" id="SSF54593">
    <property type="entry name" value="Glyoxalase/Bleomycin resistance protein/Dihydroxybiphenyl dioxygenase"/>
    <property type="match status" value="1"/>
</dbReference>
<organism evidence="2 3">
    <name type="scientific">Paraburkholderia polaris</name>
    <dbReference type="NCBI Taxonomy" id="2728848"/>
    <lineage>
        <taxon>Bacteria</taxon>
        <taxon>Pseudomonadati</taxon>
        <taxon>Pseudomonadota</taxon>
        <taxon>Betaproteobacteria</taxon>
        <taxon>Burkholderiales</taxon>
        <taxon>Burkholderiaceae</taxon>
        <taxon>Paraburkholderia</taxon>
    </lineage>
</organism>
<dbReference type="EMBL" id="JABBGJ010000031">
    <property type="protein sequence ID" value="NMM01543.1"/>
    <property type="molecule type" value="Genomic_DNA"/>
</dbReference>
<proteinExistence type="predicted"/>
<dbReference type="PROSITE" id="PS51819">
    <property type="entry name" value="VOC"/>
    <property type="match status" value="1"/>
</dbReference>
<dbReference type="InterPro" id="IPR037523">
    <property type="entry name" value="VOC_core"/>
</dbReference>
<gene>
    <name evidence="2" type="ORF">HHL24_26845</name>
</gene>
<name>A0A848IKA0_9BURK</name>
<evidence type="ECO:0000313" key="3">
    <source>
        <dbReference type="Proteomes" id="UP000544134"/>
    </source>
</evidence>
<dbReference type="CDD" id="cd06587">
    <property type="entry name" value="VOC"/>
    <property type="match status" value="1"/>
</dbReference>
<comment type="caution">
    <text evidence="2">The sequence shown here is derived from an EMBL/GenBank/DDBJ whole genome shotgun (WGS) entry which is preliminary data.</text>
</comment>
<dbReference type="Pfam" id="PF00903">
    <property type="entry name" value="Glyoxalase"/>
    <property type="match status" value="1"/>
</dbReference>
<keyword evidence="3" id="KW-1185">Reference proteome</keyword>
<dbReference type="InterPro" id="IPR004360">
    <property type="entry name" value="Glyas_Fos-R_dOase_dom"/>
</dbReference>